<dbReference type="Proteomes" id="UP000245396">
    <property type="component" value="Unassembled WGS sequence"/>
</dbReference>
<proteinExistence type="predicted"/>
<gene>
    <name evidence="2" type="ORF">C7441_11467</name>
</gene>
<reference evidence="2 3" key="1">
    <citation type="submission" date="2018-05" db="EMBL/GenBank/DDBJ databases">
        <title>Genomic Encyclopedia of Type Strains, Phase IV (KMG-IV): sequencing the most valuable type-strain genomes for metagenomic binning, comparative biology and taxonomic classification.</title>
        <authorList>
            <person name="Goeker M."/>
        </authorList>
    </citation>
    <scope>NUCLEOTIDE SEQUENCE [LARGE SCALE GENOMIC DNA]</scope>
    <source>
        <strain evidence="2 3">DSM 6986</strain>
    </source>
</reference>
<keyword evidence="3" id="KW-1185">Reference proteome</keyword>
<sequence length="107" mass="10995">MSTNERERIGAIMRTEAARRLPRLAAALSYESDVAPEQAVAIMRAAEADVAAATANAEPPLAPRTYPAAGALGLGTPDPLDKPSASAGWGRAVASANRRIGGNQADN</sequence>
<name>A0A316BYP3_PSESE</name>
<dbReference type="EMBL" id="QGGG01000014">
    <property type="protein sequence ID" value="PWJ79790.1"/>
    <property type="molecule type" value="Genomic_DNA"/>
</dbReference>
<evidence type="ECO:0000313" key="3">
    <source>
        <dbReference type="Proteomes" id="UP000245396"/>
    </source>
</evidence>
<accession>A0A316BYP3</accession>
<dbReference type="RefSeq" id="WP_146201520.1">
    <property type="nucleotide sequence ID" value="NZ_QGGG01000014.1"/>
</dbReference>
<comment type="caution">
    <text evidence="2">The sequence shown here is derived from an EMBL/GenBank/DDBJ whole genome shotgun (WGS) entry which is preliminary data.</text>
</comment>
<feature type="region of interest" description="Disordered" evidence="1">
    <location>
        <begin position="60"/>
        <end position="91"/>
    </location>
</feature>
<evidence type="ECO:0000313" key="2">
    <source>
        <dbReference type="EMBL" id="PWJ79790.1"/>
    </source>
</evidence>
<dbReference type="AlphaFoldDB" id="A0A316BYP3"/>
<organism evidence="2 3">
    <name type="scientific">Pseudaminobacter salicylatoxidans</name>
    <dbReference type="NCBI Taxonomy" id="93369"/>
    <lineage>
        <taxon>Bacteria</taxon>
        <taxon>Pseudomonadati</taxon>
        <taxon>Pseudomonadota</taxon>
        <taxon>Alphaproteobacteria</taxon>
        <taxon>Hyphomicrobiales</taxon>
        <taxon>Phyllobacteriaceae</taxon>
        <taxon>Pseudaminobacter</taxon>
    </lineage>
</organism>
<evidence type="ECO:0000256" key="1">
    <source>
        <dbReference type="SAM" id="MobiDB-lite"/>
    </source>
</evidence>
<protein>
    <submittedName>
        <fullName evidence="2">Uncharacterized protein</fullName>
    </submittedName>
</protein>